<evidence type="ECO:0000313" key="1">
    <source>
        <dbReference type="EMBL" id="WDH80505.1"/>
    </source>
</evidence>
<reference evidence="1" key="1">
    <citation type="submission" date="2023-02" db="EMBL/GenBank/DDBJ databases">
        <title>Pathogen: clinical or host-associated sample.</title>
        <authorList>
            <person name="Hergert J."/>
            <person name="Casey R."/>
            <person name="Wagner J."/>
            <person name="Young E.L."/>
            <person name="Oakeson K.F."/>
        </authorList>
    </citation>
    <scope>NUCLEOTIDE SEQUENCE</scope>
    <source>
        <strain evidence="1">2022CK-00830</strain>
    </source>
</reference>
<dbReference type="AlphaFoldDB" id="A0AAX3MVR2"/>
<gene>
    <name evidence="1" type="ORF">PUW23_13105</name>
</gene>
<dbReference type="Proteomes" id="UP001220962">
    <property type="component" value="Chromosome"/>
</dbReference>
<accession>A0AAX3MVR2</accession>
<name>A0AAX3MVR2_9BACL</name>
<organism evidence="1 2">
    <name type="scientific">Paenibacillus urinalis</name>
    <dbReference type="NCBI Taxonomy" id="521520"/>
    <lineage>
        <taxon>Bacteria</taxon>
        <taxon>Bacillati</taxon>
        <taxon>Bacillota</taxon>
        <taxon>Bacilli</taxon>
        <taxon>Bacillales</taxon>
        <taxon>Paenibacillaceae</taxon>
        <taxon>Paenibacillus</taxon>
    </lineage>
</organism>
<evidence type="ECO:0000313" key="2">
    <source>
        <dbReference type="Proteomes" id="UP001220962"/>
    </source>
</evidence>
<sequence length="66" mass="7558">MGANLWQHVVVGMRRVLKSLVAVNDQFSHVFLLRERFGKGLKHQIIVIPLAKFVGHNLVVKQIFHS</sequence>
<proteinExistence type="predicted"/>
<dbReference type="EMBL" id="CP118101">
    <property type="protein sequence ID" value="WDH80505.1"/>
    <property type="molecule type" value="Genomic_DNA"/>
</dbReference>
<protein>
    <submittedName>
        <fullName evidence="1">Uncharacterized protein</fullName>
    </submittedName>
</protein>